<name>A0A285NEH5_9AQUI</name>
<keyword evidence="1" id="KW-0472">Membrane</keyword>
<evidence type="ECO:0000313" key="2">
    <source>
        <dbReference type="EMBL" id="SNZ07855.1"/>
    </source>
</evidence>
<keyword evidence="1" id="KW-1133">Transmembrane helix</keyword>
<feature type="transmembrane region" description="Helical" evidence="1">
    <location>
        <begin position="92"/>
        <end position="112"/>
    </location>
</feature>
<gene>
    <name evidence="2" type="ORF">SAMN06265182_1056</name>
</gene>
<keyword evidence="3" id="KW-1185">Reference proteome</keyword>
<dbReference type="EMBL" id="OBEI01000003">
    <property type="protein sequence ID" value="SNZ07855.1"/>
    <property type="molecule type" value="Genomic_DNA"/>
</dbReference>
<feature type="transmembrane region" description="Helical" evidence="1">
    <location>
        <begin position="32"/>
        <end position="49"/>
    </location>
</feature>
<sequence length="116" mass="13426">MNTRIFVAELLQDLPLWVALVMSIYPETQNENIFYISLGIGTGATLFLLKEMKRGEYSFETLFNKPSEAVPFLIYSFLLLMILIVLTFQDRLYMGSLLWIYIVAGSIGEIFLMKRK</sequence>
<dbReference type="RefSeq" id="WP_097000229.1">
    <property type="nucleotide sequence ID" value="NZ_OBEI01000003.1"/>
</dbReference>
<proteinExistence type="predicted"/>
<protein>
    <submittedName>
        <fullName evidence="2">Uncharacterized protein</fullName>
    </submittedName>
</protein>
<dbReference type="Proteomes" id="UP000219036">
    <property type="component" value="Unassembled WGS sequence"/>
</dbReference>
<keyword evidence="1" id="KW-0812">Transmembrane</keyword>
<reference evidence="3" key="1">
    <citation type="submission" date="2017-09" db="EMBL/GenBank/DDBJ databases">
        <authorList>
            <person name="Varghese N."/>
            <person name="Submissions S."/>
        </authorList>
    </citation>
    <scope>NUCLEOTIDE SEQUENCE [LARGE SCALE GENOMIC DNA]</scope>
    <source>
        <strain evidence="3">DSM 15103</strain>
    </source>
</reference>
<dbReference type="OrthoDB" id="14413at2"/>
<evidence type="ECO:0000313" key="3">
    <source>
        <dbReference type="Proteomes" id="UP000219036"/>
    </source>
</evidence>
<dbReference type="AlphaFoldDB" id="A0A285NEH5"/>
<organism evidence="2 3">
    <name type="scientific">Persephonella hydrogeniphila</name>
    <dbReference type="NCBI Taxonomy" id="198703"/>
    <lineage>
        <taxon>Bacteria</taxon>
        <taxon>Pseudomonadati</taxon>
        <taxon>Aquificota</taxon>
        <taxon>Aquificia</taxon>
        <taxon>Aquificales</taxon>
        <taxon>Hydrogenothermaceae</taxon>
        <taxon>Persephonella</taxon>
    </lineage>
</organism>
<feature type="transmembrane region" description="Helical" evidence="1">
    <location>
        <begin position="69"/>
        <end position="86"/>
    </location>
</feature>
<evidence type="ECO:0000256" key="1">
    <source>
        <dbReference type="SAM" id="Phobius"/>
    </source>
</evidence>
<accession>A0A285NEH5</accession>